<keyword evidence="1" id="KW-0812">Transmembrane</keyword>
<keyword evidence="1" id="KW-0472">Membrane</keyword>
<evidence type="ECO:0000256" key="1">
    <source>
        <dbReference type="SAM" id="Phobius"/>
    </source>
</evidence>
<keyword evidence="1" id="KW-1133">Transmembrane helix</keyword>
<gene>
    <name evidence="2" type="ORF">HV164_05335</name>
</gene>
<protein>
    <submittedName>
        <fullName evidence="2">Uncharacterized protein</fullName>
    </submittedName>
</protein>
<sequence>MADSSWVDVGSFLASACSAVAAYLAIRQTINQRKISIKPQLIINDVEIRENKLSKNNYTSRPLENVGTSLLGPTIINAGLGSALNVRVEWDYPLEEKLSWLKNNINRISKNFNIFYTVTKGSNSESYDITGGNTTVIFKTILHDSFNYILPLSIEKKTERIKIPVLIMNTILNEVNFIMLTDGRINKKISGPSLKISYHDVEGNEYSIKYESSFIVSEVIPNLYSNNYIGTLCFEVINQSRTPHVLQRIRKSYADFISEHDFNKNK</sequence>
<accession>A0ABD7AWK5</accession>
<name>A0ABD7AWK5_CITFR</name>
<dbReference type="RefSeq" id="WP_065554960.1">
    <property type="nucleotide sequence ID" value="NZ_CP056597.1"/>
</dbReference>
<proteinExistence type="predicted"/>
<dbReference type="AlphaFoldDB" id="A0ABD7AWK5"/>
<evidence type="ECO:0000313" key="2">
    <source>
        <dbReference type="EMBL" id="QLY35977.1"/>
    </source>
</evidence>
<dbReference type="EMBL" id="CP056597">
    <property type="protein sequence ID" value="QLY35977.1"/>
    <property type="molecule type" value="Genomic_DNA"/>
</dbReference>
<organism evidence="2 3">
    <name type="scientific">Citrobacter freundii</name>
    <dbReference type="NCBI Taxonomy" id="546"/>
    <lineage>
        <taxon>Bacteria</taxon>
        <taxon>Pseudomonadati</taxon>
        <taxon>Pseudomonadota</taxon>
        <taxon>Gammaproteobacteria</taxon>
        <taxon>Enterobacterales</taxon>
        <taxon>Enterobacteriaceae</taxon>
        <taxon>Citrobacter</taxon>
        <taxon>Citrobacter freundii complex</taxon>
    </lineage>
</organism>
<feature type="transmembrane region" description="Helical" evidence="1">
    <location>
        <begin position="6"/>
        <end position="26"/>
    </location>
</feature>
<evidence type="ECO:0000313" key="3">
    <source>
        <dbReference type="Proteomes" id="UP000512043"/>
    </source>
</evidence>
<reference evidence="3" key="1">
    <citation type="submission" date="2020-06" db="EMBL/GenBank/DDBJ databases">
        <title>REHAB project genomes.</title>
        <authorList>
            <person name="Shaw L.P."/>
        </authorList>
    </citation>
    <scope>NUCLEOTIDE SEQUENCE [LARGE SCALE GENOMIC DNA]</scope>
    <source>
        <strain evidence="3">RHBSTW-00334</strain>
    </source>
</reference>
<dbReference type="Proteomes" id="UP000512043">
    <property type="component" value="Chromosome"/>
</dbReference>